<evidence type="ECO:0000313" key="7">
    <source>
        <dbReference type="Proteomes" id="UP000653305"/>
    </source>
</evidence>
<proteinExistence type="predicted"/>
<gene>
    <name evidence="6" type="ORF">PHJA_000219900</name>
</gene>
<keyword evidence="2" id="KW-0805">Transcription regulation</keyword>
<dbReference type="InterPro" id="IPR001789">
    <property type="entry name" value="Sig_transdc_resp-reg_receiver"/>
</dbReference>
<protein>
    <submittedName>
        <fullName evidence="6">Two-component response regulator arr17</fullName>
    </submittedName>
</protein>
<dbReference type="PANTHER" id="PTHR43874">
    <property type="entry name" value="TWO-COMPONENT RESPONSE REGULATOR"/>
    <property type="match status" value="1"/>
</dbReference>
<comment type="caution">
    <text evidence="6">The sequence shown here is derived from an EMBL/GenBank/DDBJ whole genome shotgun (WGS) entry which is preliminary data.</text>
</comment>
<evidence type="ECO:0000256" key="4">
    <source>
        <dbReference type="PROSITE-ProRule" id="PRU00169"/>
    </source>
</evidence>
<reference evidence="6" key="1">
    <citation type="submission" date="2020-07" db="EMBL/GenBank/DDBJ databases">
        <title>Ethylene signaling mediates host invasion by parasitic plants.</title>
        <authorList>
            <person name="Yoshida S."/>
        </authorList>
    </citation>
    <scope>NUCLEOTIDE SEQUENCE</scope>
    <source>
        <strain evidence="6">Okayama</strain>
    </source>
</reference>
<dbReference type="Gene3D" id="3.40.50.2300">
    <property type="match status" value="1"/>
</dbReference>
<evidence type="ECO:0000256" key="3">
    <source>
        <dbReference type="ARBA" id="ARBA00023163"/>
    </source>
</evidence>
<dbReference type="EMBL" id="BMAC01000023">
    <property type="protein sequence ID" value="GFP80766.1"/>
    <property type="molecule type" value="Genomic_DNA"/>
</dbReference>
<dbReference type="GO" id="GO:0000160">
    <property type="term" value="P:phosphorelay signal transduction system"/>
    <property type="evidence" value="ECO:0007669"/>
    <property type="project" value="UniProtKB-KW"/>
</dbReference>
<dbReference type="PROSITE" id="PS50110">
    <property type="entry name" value="RESPONSE_REGULATORY"/>
    <property type="match status" value="1"/>
</dbReference>
<dbReference type="SUPFAM" id="SSF52172">
    <property type="entry name" value="CheY-like"/>
    <property type="match status" value="1"/>
</dbReference>
<comment type="caution">
    <text evidence="4">Lacks conserved residue(s) required for the propagation of feature annotation.</text>
</comment>
<evidence type="ECO:0000256" key="1">
    <source>
        <dbReference type="ARBA" id="ARBA00023012"/>
    </source>
</evidence>
<evidence type="ECO:0000256" key="2">
    <source>
        <dbReference type="ARBA" id="ARBA00023015"/>
    </source>
</evidence>
<evidence type="ECO:0000259" key="5">
    <source>
        <dbReference type="PROSITE" id="PS50110"/>
    </source>
</evidence>
<keyword evidence="7" id="KW-1185">Reference proteome</keyword>
<dbReference type="GO" id="GO:0009736">
    <property type="term" value="P:cytokinin-activated signaling pathway"/>
    <property type="evidence" value="ECO:0007669"/>
    <property type="project" value="InterPro"/>
</dbReference>
<evidence type="ECO:0000313" key="6">
    <source>
        <dbReference type="EMBL" id="GFP80766.1"/>
    </source>
</evidence>
<dbReference type="OrthoDB" id="60033at2759"/>
<feature type="non-terminal residue" evidence="6">
    <location>
        <position position="1"/>
    </location>
</feature>
<dbReference type="PANTHER" id="PTHR43874:SF99">
    <property type="entry name" value="TWO-COMPONENT RESPONSE REGULATOR ARR16"/>
    <property type="match status" value="1"/>
</dbReference>
<dbReference type="InterPro" id="IPR011006">
    <property type="entry name" value="CheY-like_superfamily"/>
</dbReference>
<accession>A0A830B249</accession>
<organism evidence="6 7">
    <name type="scientific">Phtheirospermum japonicum</name>
    <dbReference type="NCBI Taxonomy" id="374723"/>
    <lineage>
        <taxon>Eukaryota</taxon>
        <taxon>Viridiplantae</taxon>
        <taxon>Streptophyta</taxon>
        <taxon>Embryophyta</taxon>
        <taxon>Tracheophyta</taxon>
        <taxon>Spermatophyta</taxon>
        <taxon>Magnoliopsida</taxon>
        <taxon>eudicotyledons</taxon>
        <taxon>Gunneridae</taxon>
        <taxon>Pentapetalae</taxon>
        <taxon>asterids</taxon>
        <taxon>lamiids</taxon>
        <taxon>Lamiales</taxon>
        <taxon>Orobanchaceae</taxon>
        <taxon>Orobanchaceae incertae sedis</taxon>
        <taxon>Phtheirospermum</taxon>
    </lineage>
</organism>
<dbReference type="InterPro" id="IPR045279">
    <property type="entry name" value="ARR-like"/>
</dbReference>
<keyword evidence="1" id="KW-0902">Two-component regulatory system</keyword>
<name>A0A830B249_9LAMI</name>
<feature type="domain" description="Response regulatory" evidence="5">
    <location>
        <begin position="1"/>
        <end position="78"/>
    </location>
</feature>
<dbReference type="Proteomes" id="UP000653305">
    <property type="component" value="Unassembled WGS sequence"/>
</dbReference>
<keyword evidence="3" id="KW-0804">Transcription</keyword>
<sequence length="78" mass="8321">VTTATSGLQALEFLGIVDVKQSSGVETIPKVNLVCSAYHMPPGMTGYELLKKIKESPATKDVPVVIVSSDTETTRVNE</sequence>
<dbReference type="AlphaFoldDB" id="A0A830B249"/>